<evidence type="ECO:0000313" key="3">
    <source>
        <dbReference type="Proteomes" id="UP001231124"/>
    </source>
</evidence>
<dbReference type="RefSeq" id="WP_238205986.1">
    <property type="nucleotide sequence ID" value="NZ_BPQE01000024.1"/>
</dbReference>
<feature type="region of interest" description="Disordered" evidence="1">
    <location>
        <begin position="68"/>
        <end position="87"/>
    </location>
</feature>
<name>A0ABU0I199_9HYPH</name>
<organism evidence="2 3">
    <name type="scientific">Methylobacterium aerolatum</name>
    <dbReference type="NCBI Taxonomy" id="418708"/>
    <lineage>
        <taxon>Bacteria</taxon>
        <taxon>Pseudomonadati</taxon>
        <taxon>Pseudomonadota</taxon>
        <taxon>Alphaproteobacteria</taxon>
        <taxon>Hyphomicrobiales</taxon>
        <taxon>Methylobacteriaceae</taxon>
        <taxon>Methylobacterium</taxon>
    </lineage>
</organism>
<gene>
    <name evidence="2" type="ORF">QO012_002879</name>
</gene>
<proteinExistence type="predicted"/>
<sequence>MRSTSTLHIAGFTLLSAVATVIMPTVTYAESLEAIVSFDEVKNEATSTTRVYRHARDVYLSVTDGSRVSDWGSRRPGRSNERAQNVNGRVGTPVPVGIATLAWLLDGPEIVVREINYPSFSETITITFHPDGCDAVVAYRLKPSYAFFGMWDLKTGMSMAINRMWAENVRCRLGAVPIS</sequence>
<keyword evidence="3" id="KW-1185">Reference proteome</keyword>
<evidence type="ECO:0008006" key="4">
    <source>
        <dbReference type="Google" id="ProtNLM"/>
    </source>
</evidence>
<protein>
    <recommendedName>
        <fullName evidence="4">Polyketide cyclase</fullName>
    </recommendedName>
</protein>
<comment type="caution">
    <text evidence="2">The sequence shown here is derived from an EMBL/GenBank/DDBJ whole genome shotgun (WGS) entry which is preliminary data.</text>
</comment>
<reference evidence="2 3" key="1">
    <citation type="submission" date="2023-07" db="EMBL/GenBank/DDBJ databases">
        <title>Genomic Encyclopedia of Type Strains, Phase IV (KMG-IV): sequencing the most valuable type-strain genomes for metagenomic binning, comparative biology and taxonomic classification.</title>
        <authorList>
            <person name="Goeker M."/>
        </authorList>
    </citation>
    <scope>NUCLEOTIDE SEQUENCE [LARGE SCALE GENOMIC DNA]</scope>
    <source>
        <strain evidence="2 3">DSM 19013</strain>
    </source>
</reference>
<evidence type="ECO:0000313" key="2">
    <source>
        <dbReference type="EMBL" id="MDQ0448370.1"/>
    </source>
</evidence>
<accession>A0ABU0I199</accession>
<evidence type="ECO:0000256" key="1">
    <source>
        <dbReference type="SAM" id="MobiDB-lite"/>
    </source>
</evidence>
<dbReference type="EMBL" id="JAUSVP010000008">
    <property type="protein sequence ID" value="MDQ0448370.1"/>
    <property type="molecule type" value="Genomic_DNA"/>
</dbReference>
<dbReference type="Proteomes" id="UP001231124">
    <property type="component" value="Unassembled WGS sequence"/>
</dbReference>